<dbReference type="eggNOG" id="COG2010">
    <property type="taxonomic scope" value="Bacteria"/>
</dbReference>
<dbReference type="GO" id="GO:0046872">
    <property type="term" value="F:metal ion binding"/>
    <property type="evidence" value="ECO:0007669"/>
    <property type="project" value="UniProtKB-KW"/>
</dbReference>
<accession>A9IUK4</accession>
<name>A9IUK4_BORPD</name>
<sequence>MPRSCYAGIFPGLAALALALLTGCGEPAEPLAAPARGDALPGADAGRGRERIAEYGCVSCHAIPGVRGPGARVGPPLRHLASRAYLAGVLPNTPANLVRWLRDPPAIAPRTAMPDMGLSEADARDIAAYLLTLH</sequence>
<keyword evidence="1 4" id="KW-0349">Heme</keyword>
<dbReference type="PROSITE" id="PS51007">
    <property type="entry name" value="CYTC"/>
    <property type="match status" value="1"/>
</dbReference>
<evidence type="ECO:0000259" key="5">
    <source>
        <dbReference type="PROSITE" id="PS51007"/>
    </source>
</evidence>
<evidence type="ECO:0000313" key="6">
    <source>
        <dbReference type="EMBL" id="CAP43555.1"/>
    </source>
</evidence>
<keyword evidence="7" id="KW-1185">Reference proteome</keyword>
<keyword evidence="2 4" id="KW-0479">Metal-binding</keyword>
<feature type="domain" description="Cytochrome c" evidence="5">
    <location>
        <begin position="43"/>
        <end position="134"/>
    </location>
</feature>
<dbReference type="Gene3D" id="1.10.760.10">
    <property type="entry name" value="Cytochrome c-like domain"/>
    <property type="match status" value="1"/>
</dbReference>
<gene>
    <name evidence="6" type="ordered locus">Bpet3213</name>
</gene>
<dbReference type="PROSITE" id="PS51257">
    <property type="entry name" value="PROKAR_LIPOPROTEIN"/>
    <property type="match status" value="1"/>
</dbReference>
<evidence type="ECO:0000256" key="4">
    <source>
        <dbReference type="PROSITE-ProRule" id="PRU00433"/>
    </source>
</evidence>
<dbReference type="STRING" id="94624.Bpet3213"/>
<evidence type="ECO:0000256" key="2">
    <source>
        <dbReference type="ARBA" id="ARBA00022723"/>
    </source>
</evidence>
<dbReference type="GO" id="GO:0020037">
    <property type="term" value="F:heme binding"/>
    <property type="evidence" value="ECO:0007669"/>
    <property type="project" value="InterPro"/>
</dbReference>
<dbReference type="EMBL" id="AM902716">
    <property type="protein sequence ID" value="CAP43555.1"/>
    <property type="molecule type" value="Genomic_DNA"/>
</dbReference>
<dbReference type="KEGG" id="bpt:Bpet3213"/>
<dbReference type="Proteomes" id="UP000001225">
    <property type="component" value="Chromosome"/>
</dbReference>
<evidence type="ECO:0000313" key="7">
    <source>
        <dbReference type="Proteomes" id="UP000001225"/>
    </source>
</evidence>
<keyword evidence="3 4" id="KW-0408">Iron</keyword>
<organism evidence="6 7">
    <name type="scientific">Bordetella petrii (strain ATCC BAA-461 / DSM 12804 / CCUG 43448 / CIP 107267 / Se-1111R)</name>
    <dbReference type="NCBI Taxonomy" id="340100"/>
    <lineage>
        <taxon>Bacteria</taxon>
        <taxon>Pseudomonadati</taxon>
        <taxon>Pseudomonadota</taxon>
        <taxon>Betaproteobacteria</taxon>
        <taxon>Burkholderiales</taxon>
        <taxon>Alcaligenaceae</taxon>
        <taxon>Bordetella</taxon>
    </lineage>
</organism>
<proteinExistence type="predicted"/>
<protein>
    <submittedName>
        <fullName evidence="6">Cytochrome c</fullName>
    </submittedName>
</protein>
<evidence type="ECO:0000256" key="1">
    <source>
        <dbReference type="ARBA" id="ARBA00022617"/>
    </source>
</evidence>
<evidence type="ECO:0000256" key="3">
    <source>
        <dbReference type="ARBA" id="ARBA00023004"/>
    </source>
</evidence>
<dbReference type="GO" id="GO:0009055">
    <property type="term" value="F:electron transfer activity"/>
    <property type="evidence" value="ECO:0007669"/>
    <property type="project" value="InterPro"/>
</dbReference>
<reference evidence="6 7" key="1">
    <citation type="journal article" date="2008" name="BMC Genomics">
        <title>The missing link: Bordetella petrii is endowed with both the metabolic versatility of environmental bacteria and virulence traits of pathogenic Bordetellae.</title>
        <authorList>
            <person name="Gross R."/>
            <person name="Guzman C.A."/>
            <person name="Sebaihia M."/>
            <person name="Martins Dos Santos V.A."/>
            <person name="Pieper D.H."/>
            <person name="Koebnik R."/>
            <person name="Lechner M."/>
            <person name="Bartels D."/>
            <person name="Buhrmester J."/>
            <person name="Choudhuri J.V."/>
            <person name="Ebensen T."/>
            <person name="Gaigalat L."/>
            <person name="Herrmann S."/>
            <person name="Khachane A.N."/>
            <person name="Larisch C."/>
            <person name="Link S."/>
            <person name="Linke B."/>
            <person name="Meyer F."/>
            <person name="Mormann S."/>
            <person name="Nakunst D."/>
            <person name="Rueckert C."/>
            <person name="Schneiker-Bekel S."/>
            <person name="Schulze K."/>
            <person name="Vorhoelter F.J."/>
            <person name="Yevsa T."/>
            <person name="Engle J.T."/>
            <person name="Goldman W.E."/>
            <person name="Puehler A."/>
            <person name="Goebel U.B."/>
            <person name="Goesmann A."/>
            <person name="Bloecker H."/>
            <person name="Kaiser O."/>
            <person name="Martinez-Arias R."/>
        </authorList>
    </citation>
    <scope>NUCLEOTIDE SEQUENCE [LARGE SCALE GENOMIC DNA]</scope>
    <source>
        <strain evidence="7">ATCC BAA-461 / DSM 12804 / CCUG 43448 / CIP 107267 / Se-1111R</strain>
    </source>
</reference>
<dbReference type="SUPFAM" id="SSF46626">
    <property type="entry name" value="Cytochrome c"/>
    <property type="match status" value="1"/>
</dbReference>
<dbReference type="InterPro" id="IPR009056">
    <property type="entry name" value="Cyt_c-like_dom"/>
</dbReference>
<dbReference type="InterPro" id="IPR036909">
    <property type="entry name" value="Cyt_c-like_dom_sf"/>
</dbReference>
<dbReference type="Pfam" id="PF00034">
    <property type="entry name" value="Cytochrom_C"/>
    <property type="match status" value="1"/>
</dbReference>
<dbReference type="AlphaFoldDB" id="A9IUK4"/>